<dbReference type="AlphaFoldDB" id="A0A2T3N9W8"/>
<dbReference type="InterPro" id="IPR002347">
    <property type="entry name" value="SDR_fam"/>
</dbReference>
<dbReference type="PRINTS" id="PR00081">
    <property type="entry name" value="GDHRDH"/>
</dbReference>
<proteinExistence type="predicted"/>
<dbReference type="PANTHER" id="PTHR43157">
    <property type="entry name" value="PHOSPHATIDYLINOSITOL-GLYCAN BIOSYNTHESIS CLASS F PROTEIN-RELATED"/>
    <property type="match status" value="1"/>
</dbReference>
<dbReference type="GO" id="GO:0016491">
    <property type="term" value="F:oxidoreductase activity"/>
    <property type="evidence" value="ECO:0007669"/>
    <property type="project" value="UniProtKB-KW"/>
</dbReference>
<dbReference type="EMBL" id="PYMB01000011">
    <property type="protein sequence ID" value="PSW10313.1"/>
    <property type="molecule type" value="Genomic_DNA"/>
</dbReference>
<keyword evidence="1" id="KW-0560">Oxidoreductase</keyword>
<comment type="caution">
    <text evidence="2">The sequence shown here is derived from an EMBL/GenBank/DDBJ whole genome shotgun (WGS) entry which is preliminary data.</text>
</comment>
<name>A0A2T3N9W8_9GAMM</name>
<dbReference type="OrthoDB" id="109589at2"/>
<reference evidence="2 3" key="1">
    <citation type="submission" date="2018-03" db="EMBL/GenBank/DDBJ databases">
        <title>Whole genome sequencing of Histamine producing bacteria.</title>
        <authorList>
            <person name="Butler K."/>
        </authorList>
    </citation>
    <scope>NUCLEOTIDE SEQUENCE [LARGE SCALE GENOMIC DNA]</scope>
    <source>
        <strain evidence="2 3">DSM 19138</strain>
    </source>
</reference>
<dbReference type="NCBIfam" id="NF004846">
    <property type="entry name" value="PRK06197.1"/>
    <property type="match status" value="1"/>
</dbReference>
<sequence>MTTKRCWSLKDIPDLTGKTAIVTGGNTGLGFKTTLELARNAAKVVLACRNEEKGKAAINRLRQTLPEAELDVISLDLTCRQSIENFVHQVTSRYSQLDILVNNAGVVNLAQRQTTPEGFEMHMATNHLGHFALTGRLLPALLSADHARVVTVSSGGYKYGTINFDDFNWQQRPYHRVKAYGDSKLANLLFSYQLQRYFDSIGANAMSVAAHPGLTGTERQQTIGVGGVFSRSLASSVDNGCRSQLLAATAPNIKPQGLYGPRYGIWGSPALHKASPKYVNAALAQQLWDFSEDITGVRFPTDGLA</sequence>
<dbReference type="Proteomes" id="UP000241346">
    <property type="component" value="Unassembled WGS sequence"/>
</dbReference>
<evidence type="ECO:0000313" key="2">
    <source>
        <dbReference type="EMBL" id="PSW10313.1"/>
    </source>
</evidence>
<accession>A0A2T3N9W8</accession>
<dbReference type="InterPro" id="IPR036291">
    <property type="entry name" value="NAD(P)-bd_dom_sf"/>
</dbReference>
<evidence type="ECO:0000256" key="1">
    <source>
        <dbReference type="ARBA" id="ARBA00023002"/>
    </source>
</evidence>
<evidence type="ECO:0000313" key="3">
    <source>
        <dbReference type="Proteomes" id="UP000241346"/>
    </source>
</evidence>
<organism evidence="2 3">
    <name type="scientific">Photobacterium rosenbergii</name>
    <dbReference type="NCBI Taxonomy" id="294936"/>
    <lineage>
        <taxon>Bacteria</taxon>
        <taxon>Pseudomonadati</taxon>
        <taxon>Pseudomonadota</taxon>
        <taxon>Gammaproteobacteria</taxon>
        <taxon>Vibrionales</taxon>
        <taxon>Vibrionaceae</taxon>
        <taxon>Photobacterium</taxon>
    </lineage>
</organism>
<dbReference type="Gene3D" id="3.40.50.720">
    <property type="entry name" value="NAD(P)-binding Rossmann-like Domain"/>
    <property type="match status" value="1"/>
</dbReference>
<dbReference type="RefSeq" id="WP_107299727.1">
    <property type="nucleotide sequence ID" value="NZ_PYMB01000011.1"/>
</dbReference>
<dbReference type="SUPFAM" id="SSF51735">
    <property type="entry name" value="NAD(P)-binding Rossmann-fold domains"/>
    <property type="match status" value="1"/>
</dbReference>
<protein>
    <submittedName>
        <fullName evidence="2">Short-chain dehydrogenase</fullName>
    </submittedName>
</protein>
<dbReference type="PANTHER" id="PTHR43157:SF31">
    <property type="entry name" value="PHOSPHATIDYLINOSITOL-GLYCAN BIOSYNTHESIS CLASS F PROTEIN"/>
    <property type="match status" value="1"/>
</dbReference>
<gene>
    <name evidence="2" type="ORF">C9J01_19080</name>
</gene>
<dbReference type="Pfam" id="PF00106">
    <property type="entry name" value="adh_short"/>
    <property type="match status" value="1"/>
</dbReference>